<feature type="compositionally biased region" description="Acidic residues" evidence="4">
    <location>
        <begin position="328"/>
        <end position="338"/>
    </location>
</feature>
<keyword evidence="5" id="KW-0812">Transmembrane</keyword>
<evidence type="ECO:0000256" key="2">
    <source>
        <dbReference type="ARBA" id="ARBA00022771"/>
    </source>
</evidence>
<keyword evidence="2" id="KW-0863">Zinc-finger</keyword>
<dbReference type="STRING" id="236234.A0A1J9QWH9"/>
<gene>
    <name evidence="7" type="ORF">BKCO1_3100016</name>
</gene>
<keyword evidence="8" id="KW-1185">Reference proteome</keyword>
<dbReference type="OrthoDB" id="264354at2759"/>
<evidence type="ECO:0000256" key="3">
    <source>
        <dbReference type="ARBA" id="ARBA00022833"/>
    </source>
</evidence>
<accession>A0A1J9QWH9</accession>
<organism evidence="7 8">
    <name type="scientific">Diplodia corticola</name>
    <dbReference type="NCBI Taxonomy" id="236234"/>
    <lineage>
        <taxon>Eukaryota</taxon>
        <taxon>Fungi</taxon>
        <taxon>Dikarya</taxon>
        <taxon>Ascomycota</taxon>
        <taxon>Pezizomycotina</taxon>
        <taxon>Dothideomycetes</taxon>
        <taxon>Dothideomycetes incertae sedis</taxon>
        <taxon>Botryosphaeriales</taxon>
        <taxon>Botryosphaeriaceae</taxon>
        <taxon>Diplodia</taxon>
    </lineage>
</organism>
<dbReference type="CDD" id="cd16495">
    <property type="entry name" value="RING_CH-C4HC3_MARCH"/>
    <property type="match status" value="1"/>
</dbReference>
<evidence type="ECO:0000256" key="4">
    <source>
        <dbReference type="SAM" id="MobiDB-lite"/>
    </source>
</evidence>
<feature type="region of interest" description="Disordered" evidence="4">
    <location>
        <begin position="324"/>
        <end position="347"/>
    </location>
</feature>
<name>A0A1J9QWH9_9PEZI</name>
<sequence>MTSSGFQATPGWSWPDDVPHSAEGPASATPAGDSQPRHRPKSSTTSMPGWYEPDEEVHQPEQNTQPTGSAQDQPKPRRSYGPRTCRICLETVLPTFNQPSENLPSMFQTEPNVTYESEEGRLITPCKCKGSSRYVHEGCLQSWRHADPSYGRRNYWQCPTCGFRYRLERMAWGRWISSTATQIALTFGIFLLATFFLGFVADPIINLYLDPVGTVVPLGGSSSSYEHLVPEEDEPEGWSFHFVKGFASLGILGFVKYIFVSPIRVYRMGGGPLGGSGRGNTGRDRLANISWGVVLIGIATVLYGVWKAVRAWARRTLEKASERVMDVPVDDDEEDDISEPSATSGQR</sequence>
<dbReference type="AlphaFoldDB" id="A0A1J9QWH9"/>
<evidence type="ECO:0000256" key="5">
    <source>
        <dbReference type="SAM" id="Phobius"/>
    </source>
</evidence>
<evidence type="ECO:0000259" key="6">
    <source>
        <dbReference type="PROSITE" id="PS51292"/>
    </source>
</evidence>
<comment type="caution">
    <text evidence="7">The sequence shown here is derived from an EMBL/GenBank/DDBJ whole genome shotgun (WGS) entry which is preliminary data.</text>
</comment>
<feature type="domain" description="RING-CH-type" evidence="6">
    <location>
        <begin position="77"/>
        <end position="168"/>
    </location>
</feature>
<dbReference type="EMBL" id="MNUE01000031">
    <property type="protein sequence ID" value="OJD33342.1"/>
    <property type="molecule type" value="Genomic_DNA"/>
</dbReference>
<evidence type="ECO:0000313" key="7">
    <source>
        <dbReference type="EMBL" id="OJD33342.1"/>
    </source>
</evidence>
<reference evidence="7 8" key="1">
    <citation type="submission" date="2016-10" db="EMBL/GenBank/DDBJ databases">
        <title>Proteomics and genomics reveal pathogen-plant mechanisms compatible with a hemibiotrophic lifestyle of Diplodia corticola.</title>
        <authorList>
            <person name="Fernandes I."/>
            <person name="De Jonge R."/>
            <person name="Van De Peer Y."/>
            <person name="Devreese B."/>
            <person name="Alves A."/>
            <person name="Esteves A.C."/>
        </authorList>
    </citation>
    <scope>NUCLEOTIDE SEQUENCE [LARGE SCALE GENOMIC DNA]</scope>
    <source>
        <strain evidence="7 8">CBS 112549</strain>
    </source>
</reference>
<feature type="transmembrane region" description="Helical" evidence="5">
    <location>
        <begin position="286"/>
        <end position="306"/>
    </location>
</feature>
<dbReference type="GO" id="GO:0008270">
    <property type="term" value="F:zinc ion binding"/>
    <property type="evidence" value="ECO:0007669"/>
    <property type="project" value="UniProtKB-KW"/>
</dbReference>
<feature type="region of interest" description="Disordered" evidence="4">
    <location>
        <begin position="1"/>
        <end position="80"/>
    </location>
</feature>
<dbReference type="RefSeq" id="XP_020129602.1">
    <property type="nucleotide sequence ID" value="XM_020274288.1"/>
</dbReference>
<protein>
    <submittedName>
        <fullName evidence="7">Ring finger domain protein</fullName>
    </submittedName>
</protein>
<dbReference type="SMART" id="SM00744">
    <property type="entry name" value="RINGv"/>
    <property type="match status" value="1"/>
</dbReference>
<dbReference type="PROSITE" id="PS51292">
    <property type="entry name" value="ZF_RING_CH"/>
    <property type="match status" value="1"/>
</dbReference>
<dbReference type="Gene3D" id="3.30.40.10">
    <property type="entry name" value="Zinc/RING finger domain, C3HC4 (zinc finger)"/>
    <property type="match status" value="1"/>
</dbReference>
<keyword evidence="5" id="KW-1133">Transmembrane helix</keyword>
<keyword evidence="3" id="KW-0862">Zinc</keyword>
<dbReference type="Proteomes" id="UP000183809">
    <property type="component" value="Unassembled WGS sequence"/>
</dbReference>
<dbReference type="GeneID" id="31014549"/>
<dbReference type="SUPFAM" id="SSF57850">
    <property type="entry name" value="RING/U-box"/>
    <property type="match status" value="1"/>
</dbReference>
<dbReference type="PANTHER" id="PTHR46347">
    <property type="entry name" value="RING/FYVE/PHD ZINC FINGER SUPERFAMILY PROTEIN"/>
    <property type="match status" value="1"/>
</dbReference>
<proteinExistence type="predicted"/>
<dbReference type="InterPro" id="IPR011016">
    <property type="entry name" value="Znf_RING-CH"/>
</dbReference>
<keyword evidence="5" id="KW-0472">Membrane</keyword>
<evidence type="ECO:0000313" key="8">
    <source>
        <dbReference type="Proteomes" id="UP000183809"/>
    </source>
</evidence>
<feature type="transmembrane region" description="Helical" evidence="5">
    <location>
        <begin position="175"/>
        <end position="201"/>
    </location>
</feature>
<dbReference type="InterPro" id="IPR013083">
    <property type="entry name" value="Znf_RING/FYVE/PHD"/>
</dbReference>
<dbReference type="Pfam" id="PF12906">
    <property type="entry name" value="RINGv"/>
    <property type="match status" value="1"/>
</dbReference>
<feature type="transmembrane region" description="Helical" evidence="5">
    <location>
        <begin position="238"/>
        <end position="259"/>
    </location>
</feature>
<feature type="compositionally biased region" description="Polar residues" evidence="4">
    <location>
        <begin position="60"/>
        <end position="72"/>
    </location>
</feature>
<keyword evidence="1" id="KW-0479">Metal-binding</keyword>
<dbReference type="PANTHER" id="PTHR46347:SF1">
    <property type="entry name" value="RING_FYVE_PHD ZINC FINGER SUPERFAMILY PROTEIN"/>
    <property type="match status" value="1"/>
</dbReference>
<evidence type="ECO:0000256" key="1">
    <source>
        <dbReference type="ARBA" id="ARBA00022723"/>
    </source>
</evidence>